<dbReference type="AlphaFoldDB" id="A0A7J7SWP7"/>
<organism evidence="4 5">
    <name type="scientific">Rhinolophus ferrumequinum</name>
    <name type="common">Greater horseshoe bat</name>
    <dbReference type="NCBI Taxonomy" id="59479"/>
    <lineage>
        <taxon>Eukaryota</taxon>
        <taxon>Metazoa</taxon>
        <taxon>Chordata</taxon>
        <taxon>Craniata</taxon>
        <taxon>Vertebrata</taxon>
        <taxon>Euteleostomi</taxon>
        <taxon>Mammalia</taxon>
        <taxon>Eutheria</taxon>
        <taxon>Laurasiatheria</taxon>
        <taxon>Chiroptera</taxon>
        <taxon>Yinpterochiroptera</taxon>
        <taxon>Rhinolophoidea</taxon>
        <taxon>Rhinolophidae</taxon>
        <taxon>Rhinolophinae</taxon>
        <taxon>Rhinolophus</taxon>
    </lineage>
</organism>
<proteinExistence type="inferred from homology"/>
<feature type="domain" description="Plastocyanin-like" evidence="3">
    <location>
        <begin position="81"/>
        <end position="121"/>
    </location>
</feature>
<dbReference type="SUPFAM" id="SSF49503">
    <property type="entry name" value="Cupredoxins"/>
    <property type="match status" value="1"/>
</dbReference>
<dbReference type="GO" id="GO:0005507">
    <property type="term" value="F:copper ion binding"/>
    <property type="evidence" value="ECO:0007669"/>
    <property type="project" value="InterPro"/>
</dbReference>
<dbReference type="Gene3D" id="2.60.40.420">
    <property type="entry name" value="Cupredoxins - blue copper proteins"/>
    <property type="match status" value="1"/>
</dbReference>
<protein>
    <submittedName>
        <fullName evidence="4">Coagulation factor V</fullName>
    </submittedName>
</protein>
<comment type="similarity">
    <text evidence="1">Belongs to the multicopper oxidase family.</text>
</comment>
<gene>
    <name evidence="4" type="ORF">mRhiFer1_004770</name>
</gene>
<dbReference type="Proteomes" id="UP000585614">
    <property type="component" value="Unassembled WGS sequence"/>
</dbReference>
<comment type="caution">
    <text evidence="4">The sequence shown here is derived from an EMBL/GenBank/DDBJ whole genome shotgun (WGS) entry which is preliminary data.</text>
</comment>
<evidence type="ECO:0000313" key="4">
    <source>
        <dbReference type="EMBL" id="KAF6292810.1"/>
    </source>
</evidence>
<evidence type="ECO:0000256" key="2">
    <source>
        <dbReference type="SAM" id="SignalP"/>
    </source>
</evidence>
<accession>A0A7J7SWP7</accession>
<dbReference type="EMBL" id="JACAGC010000021">
    <property type="protein sequence ID" value="KAF6292810.1"/>
    <property type="molecule type" value="Genomic_DNA"/>
</dbReference>
<name>A0A7J7SWP7_RHIFE</name>
<dbReference type="Pfam" id="PF07732">
    <property type="entry name" value="Cu-oxidase_3"/>
    <property type="match status" value="1"/>
</dbReference>
<keyword evidence="2" id="KW-0732">Signal</keyword>
<evidence type="ECO:0000313" key="5">
    <source>
        <dbReference type="Proteomes" id="UP000585614"/>
    </source>
</evidence>
<reference evidence="4 5" key="1">
    <citation type="journal article" date="2020" name="Nature">
        <title>Six reference-quality genomes reveal evolution of bat adaptations.</title>
        <authorList>
            <person name="Jebb D."/>
            <person name="Huang Z."/>
            <person name="Pippel M."/>
            <person name="Hughes G.M."/>
            <person name="Lavrichenko K."/>
            <person name="Devanna P."/>
            <person name="Winkler S."/>
            <person name="Jermiin L.S."/>
            <person name="Skirmuntt E.C."/>
            <person name="Katzourakis A."/>
            <person name="Burkitt-Gray L."/>
            <person name="Ray D.A."/>
            <person name="Sullivan K.A.M."/>
            <person name="Roscito J.G."/>
            <person name="Kirilenko B.M."/>
            <person name="Davalos L.M."/>
            <person name="Corthals A.P."/>
            <person name="Power M.L."/>
            <person name="Jones G."/>
            <person name="Ransome R.D."/>
            <person name="Dechmann D.K.N."/>
            <person name="Locatelli A.G."/>
            <person name="Puechmaille S.J."/>
            <person name="Fedrigo O."/>
            <person name="Jarvis E.D."/>
            <person name="Hiller M."/>
            <person name="Vernes S.C."/>
            <person name="Myers E.W."/>
            <person name="Teeling E.C."/>
        </authorList>
    </citation>
    <scope>NUCLEOTIDE SEQUENCE [LARGE SCALE GENOMIC DNA]</scope>
    <source>
        <strain evidence="4">MRhiFer1</strain>
        <tissue evidence="4">Lung</tissue>
    </source>
</reference>
<dbReference type="InterPro" id="IPR011707">
    <property type="entry name" value="Cu-oxidase-like_N"/>
</dbReference>
<feature type="chain" id="PRO_5029618759" evidence="2">
    <location>
        <begin position="20"/>
        <end position="134"/>
    </location>
</feature>
<feature type="signal peptide" evidence="2">
    <location>
        <begin position="1"/>
        <end position="19"/>
    </location>
</feature>
<dbReference type="InterPro" id="IPR008972">
    <property type="entry name" value="Cupredoxin"/>
</dbReference>
<evidence type="ECO:0000256" key="1">
    <source>
        <dbReference type="ARBA" id="ARBA00010609"/>
    </source>
</evidence>
<evidence type="ECO:0000259" key="3">
    <source>
        <dbReference type="Pfam" id="PF07732"/>
    </source>
</evidence>
<sequence>MFAGCPGLWVLVVLGGSWAGAGSLGAQAAPLRQFYVVAEGIIWNYRPEPANQSLNPFATSFKKIVYREYETHFKKEKPRSRNSGLLGPTLYAEVGDIMKVHFKNKADKPVSIHPQGIQYSKFSEAITPWKRVTE</sequence>